<dbReference type="Gene3D" id="3.10.20.300">
    <property type="entry name" value="mk0293 like domain"/>
    <property type="match status" value="1"/>
</dbReference>
<proteinExistence type="inferred from homology"/>
<dbReference type="NCBIfam" id="TIGR00299">
    <property type="entry name" value="nickel pincer cofactor biosynthesis protein LarC"/>
    <property type="match status" value="1"/>
</dbReference>
<evidence type="ECO:0000256" key="2">
    <source>
        <dbReference type="HAMAP-Rule" id="MF_01074"/>
    </source>
</evidence>
<dbReference type="EMBL" id="CADCUP010000057">
    <property type="protein sequence ID" value="CAA9379863.1"/>
    <property type="molecule type" value="Genomic_DNA"/>
</dbReference>
<dbReference type="HAMAP" id="MF_01074">
    <property type="entry name" value="LarC"/>
    <property type="match status" value="1"/>
</dbReference>
<gene>
    <name evidence="2" type="primary">larC</name>
    <name evidence="3" type="ORF">AVDCRST_MAG06-849</name>
</gene>
<dbReference type="AlphaFoldDB" id="A0A6J4N7R7"/>
<dbReference type="InterPro" id="IPR002822">
    <property type="entry name" value="Ni_insertion"/>
</dbReference>
<organism evidence="3">
    <name type="scientific">uncultured Nocardioides sp</name>
    <dbReference type="NCBI Taxonomy" id="198441"/>
    <lineage>
        <taxon>Bacteria</taxon>
        <taxon>Bacillati</taxon>
        <taxon>Actinomycetota</taxon>
        <taxon>Actinomycetes</taxon>
        <taxon>Propionibacteriales</taxon>
        <taxon>Nocardioidaceae</taxon>
        <taxon>Nocardioides</taxon>
        <taxon>environmental samples</taxon>
    </lineage>
</organism>
<evidence type="ECO:0000256" key="1">
    <source>
        <dbReference type="ARBA" id="ARBA00022596"/>
    </source>
</evidence>
<comment type="similarity">
    <text evidence="2">Belongs to the LarC family.</text>
</comment>
<protein>
    <recommendedName>
        <fullName evidence="2">Pyridinium-3,5-bisthiocarboxylic acid mononucleotide nickel insertion protein</fullName>
        <shortName evidence="2">P2TMN nickel insertion protein</shortName>
        <ecNumber evidence="2">4.99.1.12</ecNumber>
    </recommendedName>
    <alternativeName>
        <fullName evidence="2">Nickel-pincer cofactor biosynthesis protein LarC</fullName>
    </alternativeName>
</protein>
<evidence type="ECO:0000313" key="3">
    <source>
        <dbReference type="EMBL" id="CAA9379863.1"/>
    </source>
</evidence>
<dbReference type="Pfam" id="PF01969">
    <property type="entry name" value="Ni_insertion"/>
    <property type="match status" value="1"/>
</dbReference>
<dbReference type="RefSeq" id="WP_295657200.1">
    <property type="nucleotide sequence ID" value="NZ_CADCUP010000057.1"/>
</dbReference>
<dbReference type="GO" id="GO:0016151">
    <property type="term" value="F:nickel cation binding"/>
    <property type="evidence" value="ECO:0007669"/>
    <property type="project" value="UniProtKB-UniRule"/>
</dbReference>
<dbReference type="GO" id="GO:0051604">
    <property type="term" value="P:protein maturation"/>
    <property type="evidence" value="ECO:0007669"/>
    <property type="project" value="UniProtKB-UniRule"/>
</dbReference>
<comment type="function">
    <text evidence="2">Involved in the biosynthesis of a nickel-pincer cofactor ((SCS)Ni(II) pincer complex). Binds Ni(2+), and functions in nickel delivery to pyridinium-3,5-bisthiocarboxylic acid mononucleotide (P2TMN), to form the mature cofactor. Is thus probably required for the activation of nickel-pincer cofactor-dependent enzymes.</text>
</comment>
<reference evidence="3" key="1">
    <citation type="submission" date="2020-02" db="EMBL/GenBank/DDBJ databases">
        <authorList>
            <person name="Meier V. D."/>
        </authorList>
    </citation>
    <scope>NUCLEOTIDE SEQUENCE</scope>
    <source>
        <strain evidence="3">AVDCRST_MAG06</strain>
    </source>
</reference>
<accession>A0A6J4N7R7</accession>
<keyword evidence="2" id="KW-0456">Lyase</keyword>
<sequence length="393" mass="40851">MSTLWVDASSGASGDMLLGALVGAGVPLDVVQRAVDAVAPEPVTLRVEQVQRNGFAATRCHVGIDDSEHHRAWRDIRTLISEADLDDAVRRLALAVFERLAVAEATVHGTDPMGVSFHEVGALDAIADVVGASAGFVWLGSDAVTVSPVAVGSGSVRGAHGTLPVPPPAVAELLRGVPSYAGPEGAPAMELCTPTGAALLTTLATGWGPQPPMTSTAIGVGAGGRDPQGHANVLRLFVGETAEQPATPLLVETNIDDLDPRLWPQVIAALLAAGASDAWLTPILMKKGRPAHTLSVLVRGDLAEPVRAAIFRHTSTIGVREIPLDKHALDREMIAVEVGGRTVAVKLARHHGELVNAQPEYDDVVRAAEALDRPVSEVLADAIAATRAAIEGR</sequence>
<dbReference type="PANTHER" id="PTHR36566">
    <property type="entry name" value="NICKEL INSERTION PROTEIN-RELATED"/>
    <property type="match status" value="1"/>
</dbReference>
<dbReference type="GO" id="GO:0016829">
    <property type="term" value="F:lyase activity"/>
    <property type="evidence" value="ECO:0007669"/>
    <property type="project" value="UniProtKB-UniRule"/>
</dbReference>
<dbReference type="Gene3D" id="3.30.70.1380">
    <property type="entry name" value="Transcriptional regulatory protein pf0864 domain like"/>
    <property type="match status" value="1"/>
</dbReference>
<comment type="catalytic activity">
    <reaction evidence="2">
        <text>Ni(II)-pyridinium-3,5-bisthiocarboxylate mononucleotide = pyridinium-3,5-bisthiocarboxylate mononucleotide + Ni(2+)</text>
        <dbReference type="Rhea" id="RHEA:54784"/>
        <dbReference type="ChEBI" id="CHEBI:49786"/>
        <dbReference type="ChEBI" id="CHEBI:137372"/>
        <dbReference type="ChEBI" id="CHEBI:137373"/>
        <dbReference type="EC" id="4.99.1.12"/>
    </reaction>
</comment>
<name>A0A6J4N7R7_9ACTN</name>
<keyword evidence="1 2" id="KW-0533">Nickel</keyword>
<dbReference type="PANTHER" id="PTHR36566:SF1">
    <property type="entry name" value="PYRIDINIUM-3,5-BISTHIOCARBOXYLIC ACID MONONUCLEOTIDE NICKEL INSERTION PROTEIN"/>
    <property type="match status" value="1"/>
</dbReference>
<dbReference type="EC" id="4.99.1.12" evidence="2"/>